<reference evidence="3" key="2">
    <citation type="submission" date="2021-08" db="EMBL/GenBank/DDBJ databases">
        <authorList>
            <person name="Eriksson T."/>
        </authorList>
    </citation>
    <scope>NUCLEOTIDE SEQUENCE</scope>
    <source>
        <strain evidence="3">Stoneville</strain>
        <tissue evidence="3">Whole head</tissue>
    </source>
</reference>
<dbReference type="InterPro" id="IPR032675">
    <property type="entry name" value="LRR_dom_sf"/>
</dbReference>
<protein>
    <recommendedName>
        <fullName evidence="2">CHK kinase-like domain-containing protein</fullName>
    </recommendedName>
</protein>
<gene>
    <name evidence="3" type="ORF">GEV33_010180</name>
</gene>
<dbReference type="Pfam" id="PF02958">
    <property type="entry name" value="EcKL"/>
    <property type="match status" value="1"/>
</dbReference>
<feature type="transmembrane region" description="Helical" evidence="1">
    <location>
        <begin position="1046"/>
        <end position="1066"/>
    </location>
</feature>
<keyword evidence="1" id="KW-0812">Transmembrane</keyword>
<dbReference type="InterPro" id="IPR015897">
    <property type="entry name" value="CHK_kinase-like"/>
</dbReference>
<accession>A0A8J6HEF6</accession>
<proteinExistence type="predicted"/>
<dbReference type="PANTHER" id="PTHR11012:SF30">
    <property type="entry name" value="PROTEIN KINASE-LIKE DOMAIN-CONTAINING"/>
    <property type="match status" value="1"/>
</dbReference>
<dbReference type="InterPro" id="IPR001611">
    <property type="entry name" value="Leu-rich_rpt"/>
</dbReference>
<dbReference type="Gene3D" id="3.80.10.10">
    <property type="entry name" value="Ribonuclease Inhibitor"/>
    <property type="match status" value="1"/>
</dbReference>
<evidence type="ECO:0000313" key="4">
    <source>
        <dbReference type="Proteomes" id="UP000719412"/>
    </source>
</evidence>
<dbReference type="InterPro" id="IPR004119">
    <property type="entry name" value="EcKL"/>
</dbReference>
<feature type="transmembrane region" description="Helical" evidence="1">
    <location>
        <begin position="799"/>
        <end position="817"/>
    </location>
</feature>
<dbReference type="InterPro" id="IPR036259">
    <property type="entry name" value="MFS_trans_sf"/>
</dbReference>
<feature type="transmembrane region" description="Helical" evidence="1">
    <location>
        <begin position="1172"/>
        <end position="1192"/>
    </location>
</feature>
<dbReference type="SUPFAM" id="SSF56112">
    <property type="entry name" value="Protein kinase-like (PK-like)"/>
    <property type="match status" value="1"/>
</dbReference>
<dbReference type="PROSITE" id="PS51450">
    <property type="entry name" value="LRR"/>
    <property type="match status" value="1"/>
</dbReference>
<keyword evidence="1" id="KW-1133">Transmembrane helix</keyword>
<organism evidence="3 4">
    <name type="scientific">Tenebrio molitor</name>
    <name type="common">Yellow mealworm beetle</name>
    <dbReference type="NCBI Taxonomy" id="7067"/>
    <lineage>
        <taxon>Eukaryota</taxon>
        <taxon>Metazoa</taxon>
        <taxon>Ecdysozoa</taxon>
        <taxon>Arthropoda</taxon>
        <taxon>Hexapoda</taxon>
        <taxon>Insecta</taxon>
        <taxon>Pterygota</taxon>
        <taxon>Neoptera</taxon>
        <taxon>Endopterygota</taxon>
        <taxon>Coleoptera</taxon>
        <taxon>Polyphaga</taxon>
        <taxon>Cucujiformia</taxon>
        <taxon>Tenebrionidae</taxon>
        <taxon>Tenebrio</taxon>
    </lineage>
</organism>
<feature type="transmembrane region" description="Helical" evidence="1">
    <location>
        <begin position="829"/>
        <end position="852"/>
    </location>
</feature>
<dbReference type="SUPFAM" id="SSF52058">
    <property type="entry name" value="L domain-like"/>
    <property type="match status" value="1"/>
</dbReference>
<feature type="domain" description="CHK kinase-like" evidence="2">
    <location>
        <begin position="543"/>
        <end position="728"/>
    </location>
</feature>
<name>A0A8J6HEF6_TENMO</name>
<evidence type="ECO:0000313" key="3">
    <source>
        <dbReference type="EMBL" id="KAH0812612.1"/>
    </source>
</evidence>
<dbReference type="Gene3D" id="3.90.1200.10">
    <property type="match status" value="1"/>
</dbReference>
<sequence length="1237" mass="141914">MIKYKVDNEEFEDTIITTFADWKSFQVNLQQNTVICNKIFNISHRHNIVSLTRSEVTHVETEFLKNQELVQVVKITATKIQTIRKHTFKDLEVERLILDENQISIIEEEAFFNLPLLDAIQINGNRLNVLNSNSFKNLPTMATVHAQRNKIKSLENSFFQIIKQDNGHVSLNYNELNVLKKDFFAGLFVENMGVSLGVNQIKELPVGIFDGYSFKFLDLSHNLITDISEEFLQDCVRIQVICFDKNVFNGVTLRRIQIWSRRNNITVNYFPNALIRNGAAGNYIEDCVENKIQFTKKIPHGVTTKEFLKPTTSLCNQEDKENTDGKECRLQEPCEFPERANILSSTSVYINKEFSKPAISICNQEDKENPGGKEDRLQEPCEFPESASPWRYIVKTFSTSTVSCSLSLHAKKNSYLQLDNLTRKLQDGFNRVRHQQNETIKFAVSIKAKAAKGEGQLSDVTYVEAKSNTDDPKIYKLAIKSGKTSEAMREMMPLRGICINEINFYREIVPVLVKFQEERKIQHPFNNLAECHDSLILDNMEVLILSNMKEEGYTMHSRMIPLNEEKIKQVVQAYAKFHAVSFALKDQKPEVFAELDKYVKNVLKGTDLEQTLGEKEFFDELQKIAQESNLPQVAAKLQALYKLTDAVDPPDDYAVIIHGDCENNNYLFKHHDKQAVDVCFLDFQFSRLASPIYDLSYFLFACMSKEDAARFDQYKKLYYDTLYEFLEQLGSDPKKLFPEDKYDEQWSTFAKYGLRMMFSVIRNCLAEPEDVFDLMEIVDRKLLLVVNFLVSCKFDVSRLLISPFQSSLSCGIVAPSFSLHVMMHGGNQIILGFLAAFTYICTSIGKDVIGLFEHGKKHAITFALFVMFLIYFTLVFYDSCWILVTLRLVYGEYYIILQFDFHPQKSVTPQFDPTDSGGKSKVFNTISNLSTALANQINPISKELVTRTEPQDKVISYFNFLDIMRVSGMVVGAISGGYIFQCNEDFTSNAMFSTVFSLAGLLVLQQMDNDDINVHRPESRLASLPFTCFQQVKSLRTIDYKDHWDAILLHTAFVTVFTVLFTRFIYLLCYNYKVGSVVVGYTTAYYHMWLFASSCIVPFVKGLSANKKSMFEHALLLCAVSVVSQYHAPNYECFLVVMVPLLFTYTLVNSLAEDDVLDLKSDEQVYQAKKTIVVLLNIIVPIWFGFVCHFFSGRAFKVLSMLPPVVVTYMINQRLTAPSRRRVQEQQEEEAEGVKED</sequence>
<dbReference type="SUPFAM" id="SSF103473">
    <property type="entry name" value="MFS general substrate transporter"/>
    <property type="match status" value="1"/>
</dbReference>
<dbReference type="InterPro" id="IPR011009">
    <property type="entry name" value="Kinase-like_dom_sf"/>
</dbReference>
<comment type="caution">
    <text evidence="3">The sequence shown here is derived from an EMBL/GenBank/DDBJ whole genome shotgun (WGS) entry which is preliminary data.</text>
</comment>
<feature type="transmembrane region" description="Helical" evidence="1">
    <location>
        <begin position="1086"/>
        <end position="1103"/>
    </location>
</feature>
<dbReference type="SMART" id="SM00587">
    <property type="entry name" value="CHK"/>
    <property type="match status" value="1"/>
</dbReference>
<dbReference type="AlphaFoldDB" id="A0A8J6HEF6"/>
<dbReference type="Pfam" id="PF13855">
    <property type="entry name" value="LRR_8"/>
    <property type="match status" value="1"/>
</dbReference>
<feature type="transmembrane region" description="Helical" evidence="1">
    <location>
        <begin position="1134"/>
        <end position="1152"/>
    </location>
</feature>
<dbReference type="PANTHER" id="PTHR11012">
    <property type="entry name" value="PROTEIN KINASE-LIKE DOMAIN-CONTAINING"/>
    <property type="match status" value="1"/>
</dbReference>
<keyword evidence="4" id="KW-1185">Reference proteome</keyword>
<evidence type="ECO:0000256" key="1">
    <source>
        <dbReference type="SAM" id="Phobius"/>
    </source>
</evidence>
<dbReference type="EMBL" id="JABDTM020025910">
    <property type="protein sequence ID" value="KAH0812612.1"/>
    <property type="molecule type" value="Genomic_DNA"/>
</dbReference>
<reference evidence="3" key="1">
    <citation type="journal article" date="2020" name="J Insects Food Feed">
        <title>The yellow mealworm (Tenebrio molitor) genome: a resource for the emerging insects as food and feed industry.</title>
        <authorList>
            <person name="Eriksson T."/>
            <person name="Andere A."/>
            <person name="Kelstrup H."/>
            <person name="Emery V."/>
            <person name="Picard C."/>
        </authorList>
    </citation>
    <scope>NUCLEOTIDE SEQUENCE</scope>
    <source>
        <strain evidence="3">Stoneville</strain>
        <tissue evidence="3">Whole head</tissue>
    </source>
</reference>
<feature type="transmembrane region" description="Helical" evidence="1">
    <location>
        <begin position="858"/>
        <end position="877"/>
    </location>
</feature>
<keyword evidence="1" id="KW-0472">Membrane</keyword>
<dbReference type="Proteomes" id="UP000719412">
    <property type="component" value="Unassembled WGS sequence"/>
</dbReference>
<evidence type="ECO:0000259" key="2">
    <source>
        <dbReference type="SMART" id="SM00587"/>
    </source>
</evidence>